<feature type="transmembrane region" description="Helical" evidence="8">
    <location>
        <begin position="427"/>
        <end position="451"/>
    </location>
</feature>
<feature type="region of interest" description="Disordered" evidence="7">
    <location>
        <begin position="478"/>
        <end position="554"/>
    </location>
</feature>
<comment type="caution">
    <text evidence="10">The sequence shown here is derived from an EMBL/GenBank/DDBJ whole genome shotgun (WGS) entry which is preliminary data.</text>
</comment>
<dbReference type="InterPro" id="IPR003856">
    <property type="entry name" value="LPS_length_determ_N"/>
</dbReference>
<evidence type="ECO:0000256" key="6">
    <source>
        <dbReference type="SAM" id="Coils"/>
    </source>
</evidence>
<dbReference type="PANTHER" id="PTHR32309">
    <property type="entry name" value="TYROSINE-PROTEIN KINASE"/>
    <property type="match status" value="1"/>
</dbReference>
<keyword evidence="11" id="KW-1185">Reference proteome</keyword>
<evidence type="ECO:0000256" key="4">
    <source>
        <dbReference type="ARBA" id="ARBA00022989"/>
    </source>
</evidence>
<keyword evidence="4 8" id="KW-1133">Transmembrane helix</keyword>
<comment type="subcellular location">
    <subcellularLocation>
        <location evidence="1">Cell membrane</location>
        <topology evidence="1">Multi-pass membrane protein</topology>
    </subcellularLocation>
</comment>
<evidence type="ECO:0000256" key="3">
    <source>
        <dbReference type="ARBA" id="ARBA00022692"/>
    </source>
</evidence>
<evidence type="ECO:0000256" key="1">
    <source>
        <dbReference type="ARBA" id="ARBA00004651"/>
    </source>
</evidence>
<dbReference type="RefSeq" id="WP_170843417.1">
    <property type="nucleotide sequence ID" value="NZ_FNBZ01000004.1"/>
</dbReference>
<feature type="domain" description="Polysaccharide chain length determinant N-terminal" evidence="9">
    <location>
        <begin position="14"/>
        <end position="102"/>
    </location>
</feature>
<feature type="coiled-coil region" evidence="6">
    <location>
        <begin position="188"/>
        <end position="222"/>
    </location>
</feature>
<sequence length="838" mass="87561">MPAQLARLADPVWIIGTLWARRGLILLMAVLGLVLAILAGLLMTPKYVSTAQLFIDPRDLRVLQNDVSPNTVGSDPTSITGYLESQARVIASDSIKSRVVERLGLDRDPDFGGASAGFLSRLMGADTGPSPKATLYALAALDRTVGVRRGERTFVIDISATAQDPDKAAKIANALAEAYLDDQAAVRSEAAQRATTALTGRLEELRNRLRIAEEKAEKYKEANNIVGVGTRSLSEEQLSLNNTQLVAARTRATEAKAKYDQITATRATNIEAGAIPEAVASNTMTALRAQLGAALAREADLVSSLGARHPALAASQSQVRDARRQIADELSRIARAAKAEYDRAVEAERQLARRVDQLTAGQYAAGRASVQLRELEREVESSRAIYDAFLKRARETGELGGIDTTNARIISPAMPPLEKSGMSRRTLAMLGAFGGGGAGAMLALGLALFAVPRPPASRETRPRKPFWRRAPRPVAAEAVAEERPISAPPAPAVPPSAPPPSKPFWRRAPRAVAAEAAEDARPAPRPASPAAASPQPAAMRPEPPSPAASTGLGPAGWRRLMAIQGGQAEHAARQPAPAAEPVPEPIRRSVPARVLEAAPEPASQPAALPTLGTIPSVRNRRWRRGVAEARSVFQGQAHLVDVIDKPQGSFAEAVSAIRLALAGAAGGEQRRRVLVLGVEPQAGATTLALNLALDAAGSGLPALLVDAGDGAHGLTPIFAADAPLGLGDVLAGRAALARAILKDEGTGLTFLPLAGNPPPAGQGSLRTGPFAAAHRFGPMIVDGGSLPIAGLIGRFAEAVDDIVLVARDAGSAKAVAEGWQKALGPHANKLRGLVINAA</sequence>
<dbReference type="Proteomes" id="UP000199468">
    <property type="component" value="Unassembled WGS sequence"/>
</dbReference>
<dbReference type="SUPFAM" id="SSF52540">
    <property type="entry name" value="P-loop containing nucleoside triphosphate hydrolases"/>
    <property type="match status" value="1"/>
</dbReference>
<dbReference type="Gene3D" id="3.40.50.300">
    <property type="entry name" value="P-loop containing nucleotide triphosphate hydrolases"/>
    <property type="match status" value="1"/>
</dbReference>
<dbReference type="PANTHER" id="PTHR32309:SF13">
    <property type="entry name" value="FERRIC ENTEROBACTIN TRANSPORT PROTEIN FEPE"/>
    <property type="match status" value="1"/>
</dbReference>
<evidence type="ECO:0000256" key="8">
    <source>
        <dbReference type="SAM" id="Phobius"/>
    </source>
</evidence>
<evidence type="ECO:0000256" key="7">
    <source>
        <dbReference type="SAM" id="MobiDB-lite"/>
    </source>
</evidence>
<evidence type="ECO:0000256" key="5">
    <source>
        <dbReference type="ARBA" id="ARBA00023136"/>
    </source>
</evidence>
<dbReference type="InterPro" id="IPR027417">
    <property type="entry name" value="P-loop_NTPase"/>
</dbReference>
<dbReference type="Pfam" id="PF02706">
    <property type="entry name" value="Wzz"/>
    <property type="match status" value="1"/>
</dbReference>
<organism evidence="10 11">
    <name type="scientific">Bosea robiniae</name>
    <dbReference type="NCBI Taxonomy" id="1036780"/>
    <lineage>
        <taxon>Bacteria</taxon>
        <taxon>Pseudomonadati</taxon>
        <taxon>Pseudomonadota</taxon>
        <taxon>Alphaproteobacteria</taxon>
        <taxon>Hyphomicrobiales</taxon>
        <taxon>Boseaceae</taxon>
        <taxon>Bosea</taxon>
    </lineage>
</organism>
<evidence type="ECO:0000313" key="11">
    <source>
        <dbReference type="Proteomes" id="UP000199468"/>
    </source>
</evidence>
<evidence type="ECO:0000256" key="2">
    <source>
        <dbReference type="ARBA" id="ARBA00022475"/>
    </source>
</evidence>
<evidence type="ECO:0000313" key="10">
    <source>
        <dbReference type="EMBL" id="SDG61967.1"/>
    </source>
</evidence>
<dbReference type="EMBL" id="FNBZ01000004">
    <property type="protein sequence ID" value="SDG61967.1"/>
    <property type="molecule type" value="Genomic_DNA"/>
</dbReference>
<reference evidence="10 11" key="1">
    <citation type="submission" date="2016-10" db="EMBL/GenBank/DDBJ databases">
        <authorList>
            <person name="Varghese N."/>
            <person name="Submissions S."/>
        </authorList>
    </citation>
    <scope>NUCLEOTIDE SEQUENCE [LARGE SCALE GENOMIC DNA]</scope>
    <source>
        <strain evidence="10 11">DSM 26672</strain>
    </source>
</reference>
<protein>
    <submittedName>
        <fullName evidence="10">Uncharacterized protein involved in exopolysaccharide biosynthesis</fullName>
    </submittedName>
</protein>
<feature type="transmembrane region" description="Helical" evidence="8">
    <location>
        <begin position="23"/>
        <end position="43"/>
    </location>
</feature>
<accession>A0ABY0P4U9</accession>
<name>A0ABY0P4U9_9HYPH</name>
<keyword evidence="6" id="KW-0175">Coiled coil</keyword>
<gene>
    <name evidence="10" type="ORF">SAMN05421844_104510</name>
</gene>
<feature type="compositionally biased region" description="Low complexity" evidence="7">
    <location>
        <begin position="528"/>
        <end position="540"/>
    </location>
</feature>
<feature type="compositionally biased region" description="Pro residues" evidence="7">
    <location>
        <begin position="486"/>
        <end position="502"/>
    </location>
</feature>
<dbReference type="InterPro" id="IPR050445">
    <property type="entry name" value="Bact_polysacc_biosynth/exp"/>
</dbReference>
<keyword evidence="5 8" id="KW-0472">Membrane</keyword>
<proteinExistence type="predicted"/>
<keyword evidence="2" id="KW-1003">Cell membrane</keyword>
<evidence type="ECO:0000259" key="9">
    <source>
        <dbReference type="Pfam" id="PF02706"/>
    </source>
</evidence>
<keyword evidence="3 8" id="KW-0812">Transmembrane</keyword>